<keyword evidence="3" id="KW-1185">Reference proteome</keyword>
<evidence type="ECO:0000313" key="2">
    <source>
        <dbReference type="EMBL" id="QHT68840.1"/>
    </source>
</evidence>
<dbReference type="RefSeq" id="WP_162444843.1">
    <property type="nucleotide sequence ID" value="NZ_CP048222.1"/>
</dbReference>
<dbReference type="AlphaFoldDB" id="A0A6C0GMI4"/>
<accession>A0A6C0GMI4</accession>
<dbReference type="SUPFAM" id="SSF53335">
    <property type="entry name" value="S-adenosyl-L-methionine-dependent methyltransferases"/>
    <property type="match status" value="1"/>
</dbReference>
<dbReference type="Pfam" id="PF05050">
    <property type="entry name" value="Methyltransf_21"/>
    <property type="match status" value="1"/>
</dbReference>
<dbReference type="PANTHER" id="PTHR36973:SF4">
    <property type="entry name" value="NODULATION PROTEIN"/>
    <property type="match status" value="1"/>
</dbReference>
<reference evidence="2 3" key="1">
    <citation type="submission" date="2020-01" db="EMBL/GenBank/DDBJ databases">
        <authorList>
            <person name="Kim M.K."/>
        </authorList>
    </citation>
    <scope>NUCLEOTIDE SEQUENCE [LARGE SCALE GENOMIC DNA]</scope>
    <source>
        <strain evidence="2 3">172606-1</strain>
    </source>
</reference>
<dbReference type="GO" id="GO:0008171">
    <property type="term" value="F:O-methyltransferase activity"/>
    <property type="evidence" value="ECO:0007669"/>
    <property type="project" value="TreeGrafter"/>
</dbReference>
<sequence length="250" mass="28011">MKKTLKNLFRKLGYEVSKYSLAHSAHALQKHLIQQNQFDLIIDVGANSGQYGVLLREIGYVGKIISFEPIPAIFTLLQKTASQDSKWEIHNYAIGNEDGTISINVSENTYSSSILPMLNTHLEAAPESRYVKQESIAIKKLSSILTSAYLTKYKSILLKIDVQGYEMPVIEGAIPLLPGIKMVQTELSFVPLYEQAPLYTDIIEKMKETGFDFFTFIPEFIDQSSGRLLQADGVFVNRKLLSPDLSGKAK</sequence>
<keyword evidence="2" id="KW-0489">Methyltransferase</keyword>
<dbReference type="InterPro" id="IPR053188">
    <property type="entry name" value="FkbM_Methyltransferase"/>
</dbReference>
<dbReference type="GO" id="GO:0032259">
    <property type="term" value="P:methylation"/>
    <property type="evidence" value="ECO:0007669"/>
    <property type="project" value="UniProtKB-KW"/>
</dbReference>
<feature type="domain" description="Methyltransferase FkbM" evidence="1">
    <location>
        <begin position="43"/>
        <end position="213"/>
    </location>
</feature>
<dbReference type="NCBIfam" id="TIGR01444">
    <property type="entry name" value="fkbM_fam"/>
    <property type="match status" value="1"/>
</dbReference>
<dbReference type="KEGG" id="rhoz:GXP67_20405"/>
<name>A0A6C0GMI4_9BACT</name>
<protein>
    <submittedName>
        <fullName evidence="2">FkbM family methyltransferase</fullName>
    </submittedName>
</protein>
<dbReference type="InterPro" id="IPR029063">
    <property type="entry name" value="SAM-dependent_MTases_sf"/>
</dbReference>
<dbReference type="Proteomes" id="UP000480178">
    <property type="component" value="Chromosome"/>
</dbReference>
<keyword evidence="2" id="KW-0808">Transferase</keyword>
<dbReference type="Gene3D" id="3.40.50.150">
    <property type="entry name" value="Vaccinia Virus protein VP39"/>
    <property type="match status" value="1"/>
</dbReference>
<evidence type="ECO:0000313" key="3">
    <source>
        <dbReference type="Proteomes" id="UP000480178"/>
    </source>
</evidence>
<dbReference type="PANTHER" id="PTHR36973">
    <property type="entry name" value="SLL1456 PROTEIN-RELATED"/>
    <property type="match status" value="1"/>
</dbReference>
<dbReference type="InterPro" id="IPR006342">
    <property type="entry name" value="FkbM_mtfrase"/>
</dbReference>
<gene>
    <name evidence="2" type="ORF">GXP67_20405</name>
</gene>
<proteinExistence type="predicted"/>
<evidence type="ECO:0000259" key="1">
    <source>
        <dbReference type="Pfam" id="PF05050"/>
    </source>
</evidence>
<dbReference type="EMBL" id="CP048222">
    <property type="protein sequence ID" value="QHT68840.1"/>
    <property type="molecule type" value="Genomic_DNA"/>
</dbReference>
<organism evidence="2 3">
    <name type="scientific">Rhodocytophaga rosea</name>
    <dbReference type="NCBI Taxonomy" id="2704465"/>
    <lineage>
        <taxon>Bacteria</taxon>
        <taxon>Pseudomonadati</taxon>
        <taxon>Bacteroidota</taxon>
        <taxon>Cytophagia</taxon>
        <taxon>Cytophagales</taxon>
        <taxon>Rhodocytophagaceae</taxon>
        <taxon>Rhodocytophaga</taxon>
    </lineage>
</organism>